<dbReference type="RefSeq" id="XP_056851607.1">
    <property type="nucleotide sequence ID" value="XM_056995627.1"/>
</dbReference>
<dbReference type="GeneID" id="130500687"/>
<organism evidence="2 3">
    <name type="scientific">Raphanus sativus</name>
    <name type="common">Radish</name>
    <name type="synonym">Raphanus raphanistrum var. sativus</name>
    <dbReference type="NCBI Taxonomy" id="3726"/>
    <lineage>
        <taxon>Eukaryota</taxon>
        <taxon>Viridiplantae</taxon>
        <taxon>Streptophyta</taxon>
        <taxon>Embryophyta</taxon>
        <taxon>Tracheophyta</taxon>
        <taxon>Spermatophyta</taxon>
        <taxon>Magnoliopsida</taxon>
        <taxon>eudicotyledons</taxon>
        <taxon>Gunneridae</taxon>
        <taxon>Pentapetalae</taxon>
        <taxon>rosids</taxon>
        <taxon>malvids</taxon>
        <taxon>Brassicales</taxon>
        <taxon>Brassicaceae</taxon>
        <taxon>Brassiceae</taxon>
        <taxon>Raphanus</taxon>
    </lineage>
</organism>
<keyword evidence="2" id="KW-1185">Reference proteome</keyword>
<dbReference type="Proteomes" id="UP000504610">
    <property type="component" value="Unplaced"/>
</dbReference>
<gene>
    <name evidence="3" type="primary">LOC130500687</name>
</gene>
<name>A0A9W3CJ61_RAPSA</name>
<dbReference type="AlphaFoldDB" id="A0A9W3CJ61"/>
<evidence type="ECO:0000313" key="3">
    <source>
        <dbReference type="RefSeq" id="XP_056851607.1"/>
    </source>
</evidence>
<dbReference type="OrthoDB" id="1111300at2759"/>
<sequence length="235" mass="27105">MKRAKVAWSTIPTPKSEGGLGLRPLKETNITCCLKLIWTITSSQFLWYRDKAKEFHRVEVKNGKNSSFWYDAWSDMGRLLDLTGIRGCIDMGISLSANVEKAASRRPRRYQSDLYTLIEEALQKQRSNMTIEEDISVWKYKMDGFKPKFSTSNTWSLLRSPAPTVTWHSSIWFAHATLKYAFMASLAVLNRLTTGDRMLSWNRGIDATCILCTQQLETRDHLFLVVVIHRRYGRG</sequence>
<proteinExistence type="predicted"/>
<protein>
    <submittedName>
        <fullName evidence="3">Uncharacterized protein LOC130500687</fullName>
    </submittedName>
</protein>
<feature type="domain" description="Reverse transcriptase zinc-binding" evidence="1">
    <location>
        <begin position="149"/>
        <end position="224"/>
    </location>
</feature>
<dbReference type="InterPro" id="IPR026960">
    <property type="entry name" value="RVT-Znf"/>
</dbReference>
<evidence type="ECO:0000313" key="2">
    <source>
        <dbReference type="Proteomes" id="UP000504610"/>
    </source>
</evidence>
<accession>A0A9W3CJ61</accession>
<dbReference type="Pfam" id="PF13966">
    <property type="entry name" value="zf-RVT"/>
    <property type="match status" value="1"/>
</dbReference>
<dbReference type="KEGG" id="rsz:130500687"/>
<reference evidence="3" key="1">
    <citation type="submission" date="2025-08" db="UniProtKB">
        <authorList>
            <consortium name="RefSeq"/>
        </authorList>
    </citation>
    <scope>IDENTIFICATION</scope>
    <source>
        <tissue evidence="3">Leaf</tissue>
    </source>
</reference>
<evidence type="ECO:0000259" key="1">
    <source>
        <dbReference type="Pfam" id="PF13966"/>
    </source>
</evidence>